<dbReference type="InterPro" id="IPR014284">
    <property type="entry name" value="RNA_pol_sigma-70_dom"/>
</dbReference>
<dbReference type="EMBL" id="BOOA01000024">
    <property type="protein sequence ID" value="GIH25038.1"/>
    <property type="molecule type" value="Genomic_DNA"/>
</dbReference>
<dbReference type="GO" id="GO:0016987">
    <property type="term" value="F:sigma factor activity"/>
    <property type="evidence" value="ECO:0007669"/>
    <property type="project" value="UniProtKB-KW"/>
</dbReference>
<accession>A0A919UP62</accession>
<dbReference type="PANTHER" id="PTHR43133">
    <property type="entry name" value="RNA POLYMERASE ECF-TYPE SIGMA FACTO"/>
    <property type="match status" value="1"/>
</dbReference>
<feature type="domain" description="RNA polymerase sigma-70 region 2" evidence="6">
    <location>
        <begin position="24"/>
        <end position="91"/>
    </location>
</feature>
<dbReference type="InterPro" id="IPR007627">
    <property type="entry name" value="RNA_pol_sigma70_r2"/>
</dbReference>
<keyword evidence="3" id="KW-0731">Sigma factor</keyword>
<evidence type="ECO:0000259" key="6">
    <source>
        <dbReference type="Pfam" id="PF04542"/>
    </source>
</evidence>
<dbReference type="SUPFAM" id="SSF88659">
    <property type="entry name" value="Sigma3 and sigma4 domains of RNA polymerase sigma factors"/>
    <property type="match status" value="1"/>
</dbReference>
<dbReference type="InterPro" id="IPR013325">
    <property type="entry name" value="RNA_pol_sigma_r2"/>
</dbReference>
<proteinExistence type="inferred from homology"/>
<protein>
    <submittedName>
        <fullName evidence="7">RNA polymerase sigma factor</fullName>
    </submittedName>
</protein>
<evidence type="ECO:0000313" key="7">
    <source>
        <dbReference type="EMBL" id="GIH25038.1"/>
    </source>
</evidence>
<keyword evidence="2" id="KW-0805">Transcription regulation</keyword>
<dbReference type="SUPFAM" id="SSF88946">
    <property type="entry name" value="Sigma2 domain of RNA polymerase sigma factors"/>
    <property type="match status" value="1"/>
</dbReference>
<dbReference type="RefSeq" id="WP_204041769.1">
    <property type="nucleotide sequence ID" value="NZ_BOOA01000024.1"/>
</dbReference>
<reference evidence="7" key="1">
    <citation type="submission" date="2021-01" db="EMBL/GenBank/DDBJ databases">
        <title>Whole genome shotgun sequence of Acrocarpospora phusangensis NBRC 108782.</title>
        <authorList>
            <person name="Komaki H."/>
            <person name="Tamura T."/>
        </authorList>
    </citation>
    <scope>NUCLEOTIDE SEQUENCE</scope>
    <source>
        <strain evidence="7">NBRC 108782</strain>
    </source>
</reference>
<evidence type="ECO:0000313" key="8">
    <source>
        <dbReference type="Proteomes" id="UP000640052"/>
    </source>
</evidence>
<dbReference type="Pfam" id="PF04542">
    <property type="entry name" value="Sigma70_r2"/>
    <property type="match status" value="1"/>
</dbReference>
<dbReference type="PANTHER" id="PTHR43133:SF8">
    <property type="entry name" value="RNA POLYMERASE SIGMA FACTOR HI_1459-RELATED"/>
    <property type="match status" value="1"/>
</dbReference>
<gene>
    <name evidence="7" type="ORF">Aph01nite_33480</name>
</gene>
<sequence length="196" mass="21583">MDDDGVANLVRAAASGDAAAWKELYQQHSGLVWAVARAYLTHDDAHDVCQTIWLRLAENLTRLREPAKVGAWLARATRNEALLVLKQNRRTSSFGDLEFVSLEVTEETPESVMIEAEEAAADLDRAELLWSAFQELAEGCQRLLRILIASPRPSYREIAEGLGIAVGSIGPNRARCLRKLGALLAQRGIQGFPEFG</sequence>
<keyword evidence="5" id="KW-0804">Transcription</keyword>
<dbReference type="Gene3D" id="1.10.10.10">
    <property type="entry name" value="Winged helix-like DNA-binding domain superfamily/Winged helix DNA-binding domain"/>
    <property type="match status" value="1"/>
</dbReference>
<keyword evidence="8" id="KW-1185">Reference proteome</keyword>
<evidence type="ECO:0000256" key="2">
    <source>
        <dbReference type="ARBA" id="ARBA00023015"/>
    </source>
</evidence>
<evidence type="ECO:0000256" key="1">
    <source>
        <dbReference type="ARBA" id="ARBA00010641"/>
    </source>
</evidence>
<evidence type="ECO:0000256" key="4">
    <source>
        <dbReference type="ARBA" id="ARBA00023125"/>
    </source>
</evidence>
<dbReference type="GO" id="GO:0006352">
    <property type="term" value="P:DNA-templated transcription initiation"/>
    <property type="evidence" value="ECO:0007669"/>
    <property type="project" value="InterPro"/>
</dbReference>
<comment type="similarity">
    <text evidence="1">Belongs to the sigma-70 factor family. ECF subfamily.</text>
</comment>
<organism evidence="7 8">
    <name type="scientific">Acrocarpospora phusangensis</name>
    <dbReference type="NCBI Taxonomy" id="1070424"/>
    <lineage>
        <taxon>Bacteria</taxon>
        <taxon>Bacillati</taxon>
        <taxon>Actinomycetota</taxon>
        <taxon>Actinomycetes</taxon>
        <taxon>Streptosporangiales</taxon>
        <taxon>Streptosporangiaceae</taxon>
        <taxon>Acrocarpospora</taxon>
    </lineage>
</organism>
<dbReference type="NCBIfam" id="TIGR02937">
    <property type="entry name" value="sigma70-ECF"/>
    <property type="match status" value="1"/>
</dbReference>
<evidence type="ECO:0000256" key="3">
    <source>
        <dbReference type="ARBA" id="ARBA00023082"/>
    </source>
</evidence>
<dbReference type="GO" id="GO:0003677">
    <property type="term" value="F:DNA binding"/>
    <property type="evidence" value="ECO:0007669"/>
    <property type="project" value="UniProtKB-KW"/>
</dbReference>
<keyword evidence="4" id="KW-0238">DNA-binding</keyword>
<name>A0A919UP62_9ACTN</name>
<evidence type="ECO:0000256" key="5">
    <source>
        <dbReference type="ARBA" id="ARBA00023163"/>
    </source>
</evidence>
<dbReference type="AlphaFoldDB" id="A0A919UP62"/>
<comment type="caution">
    <text evidence="7">The sequence shown here is derived from an EMBL/GenBank/DDBJ whole genome shotgun (WGS) entry which is preliminary data.</text>
</comment>
<dbReference type="InterPro" id="IPR036388">
    <property type="entry name" value="WH-like_DNA-bd_sf"/>
</dbReference>
<dbReference type="InterPro" id="IPR013324">
    <property type="entry name" value="RNA_pol_sigma_r3/r4-like"/>
</dbReference>
<dbReference type="InterPro" id="IPR039425">
    <property type="entry name" value="RNA_pol_sigma-70-like"/>
</dbReference>
<dbReference type="Proteomes" id="UP000640052">
    <property type="component" value="Unassembled WGS sequence"/>
</dbReference>
<dbReference type="Gene3D" id="1.10.1740.10">
    <property type="match status" value="1"/>
</dbReference>